<comment type="caution">
    <text evidence="3">The sequence shown here is derived from an EMBL/GenBank/DDBJ whole genome shotgun (WGS) entry which is preliminary data.</text>
</comment>
<evidence type="ECO:0000259" key="2">
    <source>
        <dbReference type="Pfam" id="PF07992"/>
    </source>
</evidence>
<name>A0A4Q1SKD9_9BACT</name>
<dbReference type="InterPro" id="IPR017224">
    <property type="entry name" value="Opine_Oxase_asu/HCN_bsu"/>
</dbReference>
<dbReference type="InterPro" id="IPR023753">
    <property type="entry name" value="FAD/NAD-binding_dom"/>
</dbReference>
<organism evidence="3 4">
    <name type="scientific">Silvibacterium dinghuense</name>
    <dbReference type="NCBI Taxonomy" id="1560006"/>
    <lineage>
        <taxon>Bacteria</taxon>
        <taxon>Pseudomonadati</taxon>
        <taxon>Acidobacteriota</taxon>
        <taxon>Terriglobia</taxon>
        <taxon>Terriglobales</taxon>
        <taxon>Acidobacteriaceae</taxon>
        <taxon>Silvibacterium</taxon>
    </lineage>
</organism>
<accession>A0A4Q1SKD9</accession>
<dbReference type="PRINTS" id="PR00368">
    <property type="entry name" value="FADPNR"/>
</dbReference>
<keyword evidence="4" id="KW-1185">Reference proteome</keyword>
<dbReference type="PANTHER" id="PTHR42949:SF3">
    <property type="entry name" value="ANAEROBIC GLYCEROL-3-PHOSPHATE DEHYDROGENASE SUBUNIT B"/>
    <property type="match status" value="1"/>
</dbReference>
<dbReference type="PANTHER" id="PTHR42949">
    <property type="entry name" value="ANAEROBIC GLYCEROL-3-PHOSPHATE DEHYDROGENASE SUBUNIT B"/>
    <property type="match status" value="1"/>
</dbReference>
<protein>
    <submittedName>
        <fullName evidence="3">NAD(P)/FAD-dependent oxidoreductase</fullName>
    </submittedName>
</protein>
<dbReference type="EMBL" id="SDMK01000001">
    <property type="protein sequence ID" value="RXS98164.1"/>
    <property type="molecule type" value="Genomic_DNA"/>
</dbReference>
<dbReference type="PIRSF" id="PIRSF037495">
    <property type="entry name" value="Opine_OX_OoxA/HcnB"/>
    <property type="match status" value="1"/>
</dbReference>
<evidence type="ECO:0000313" key="4">
    <source>
        <dbReference type="Proteomes" id="UP000290253"/>
    </source>
</evidence>
<feature type="domain" description="FAD/NAD(P)-binding" evidence="2">
    <location>
        <begin position="13"/>
        <end position="312"/>
    </location>
</feature>
<dbReference type="Gene3D" id="3.50.50.60">
    <property type="entry name" value="FAD/NAD(P)-binding domain"/>
    <property type="match status" value="2"/>
</dbReference>
<dbReference type="OrthoDB" id="9776839at2"/>
<dbReference type="Proteomes" id="UP000290253">
    <property type="component" value="Unassembled WGS sequence"/>
</dbReference>
<keyword evidence="1" id="KW-0560">Oxidoreductase</keyword>
<dbReference type="PRINTS" id="PR00411">
    <property type="entry name" value="PNDRDTASEI"/>
</dbReference>
<evidence type="ECO:0000313" key="3">
    <source>
        <dbReference type="EMBL" id="RXS98164.1"/>
    </source>
</evidence>
<dbReference type="Pfam" id="PF07992">
    <property type="entry name" value="Pyr_redox_2"/>
    <property type="match status" value="1"/>
</dbReference>
<reference evidence="3 4" key="1">
    <citation type="journal article" date="2016" name="Int. J. Syst. Evol. Microbiol.">
        <title>Acidipila dinghuensis sp. nov., an acidobacterium isolated from forest soil.</title>
        <authorList>
            <person name="Jiang Y.W."/>
            <person name="Wang J."/>
            <person name="Chen M.H."/>
            <person name="Lv Y.Y."/>
            <person name="Qiu L.H."/>
        </authorList>
    </citation>
    <scope>NUCLEOTIDE SEQUENCE [LARGE SCALE GENOMIC DNA]</scope>
    <source>
        <strain evidence="3 4">DHOF10</strain>
    </source>
</reference>
<proteinExistence type="predicted"/>
<dbReference type="InterPro" id="IPR041854">
    <property type="entry name" value="BFD-like_2Fe2S-bd_dom_sf"/>
</dbReference>
<dbReference type="SUPFAM" id="SSF51905">
    <property type="entry name" value="FAD/NAD(P)-binding domain"/>
    <property type="match status" value="1"/>
</dbReference>
<sequence length="436" mass="45544">MFIKPQPLTQIADVVVVGAGPAGIAAATAASRCGRSVLVIDDNPAPGGQIWRQGLPSQRKFDADGVTRDRAVEQMLAAGVRVASGCRVIDAPDRATLRAYREEDGAVLHVLYGKLILATGARERFLPFPGWTLPGVFGAGGLQALVKGGYEVAGKRVVVAGTGPLLLAVAAHLHDYGAKVVAMAEQAPAWKLAAFSATMLTNPSKLMQGAGYRGRVIGTPYQAGTWPMAAIAGEGGLLRAVKLSNGKKTWEVACDMLACGFHLVPNTELAALLGCELRGDFVKVDANQQTSQQGIYCAGEPTGIGGLDAALAEGEIAGLAAAGQPTTHLQKRAEAGRKFAAGLERTFALRPELRTLAAPDTVFCRCEDVQTASLAGHHSWTEAKLQTRCGMGPCQGRICGPAAEVVFGWKNASVRQPIFPTPVGALCSNDSIEENA</sequence>
<evidence type="ECO:0000256" key="1">
    <source>
        <dbReference type="ARBA" id="ARBA00023002"/>
    </source>
</evidence>
<dbReference type="InterPro" id="IPR051691">
    <property type="entry name" value="Metab_Enz_Cyan_OpOx_G3PDH"/>
</dbReference>
<dbReference type="GO" id="GO:0016491">
    <property type="term" value="F:oxidoreductase activity"/>
    <property type="evidence" value="ECO:0007669"/>
    <property type="project" value="UniProtKB-KW"/>
</dbReference>
<dbReference type="AlphaFoldDB" id="A0A4Q1SKD9"/>
<dbReference type="InterPro" id="IPR036188">
    <property type="entry name" value="FAD/NAD-bd_sf"/>
</dbReference>
<dbReference type="Gene3D" id="1.10.10.1100">
    <property type="entry name" value="BFD-like [2Fe-2S]-binding domain"/>
    <property type="match status" value="1"/>
</dbReference>
<gene>
    <name evidence="3" type="ORF">ESZ00_05105</name>
</gene>